<dbReference type="InterPro" id="IPR011662">
    <property type="entry name" value="Secretin/TonB_short_N"/>
</dbReference>
<dbReference type="PANTHER" id="PTHR30069">
    <property type="entry name" value="TONB-DEPENDENT OUTER MEMBRANE RECEPTOR"/>
    <property type="match status" value="1"/>
</dbReference>
<evidence type="ECO:0000256" key="3">
    <source>
        <dbReference type="ARBA" id="ARBA00022452"/>
    </source>
</evidence>
<dbReference type="Pfam" id="PF07715">
    <property type="entry name" value="Plug"/>
    <property type="match status" value="1"/>
</dbReference>
<dbReference type="InterPro" id="IPR008969">
    <property type="entry name" value="CarboxyPept-like_regulatory"/>
</dbReference>
<feature type="domain" description="Secretin/TonB short N-terminal" evidence="9">
    <location>
        <begin position="72"/>
        <end position="123"/>
    </location>
</feature>
<evidence type="ECO:0000256" key="2">
    <source>
        <dbReference type="ARBA" id="ARBA00022448"/>
    </source>
</evidence>
<keyword evidence="6 8" id="KW-0472">Membrane</keyword>
<dbReference type="GO" id="GO:0009279">
    <property type="term" value="C:cell outer membrane"/>
    <property type="evidence" value="ECO:0007669"/>
    <property type="project" value="UniProtKB-SubCell"/>
</dbReference>
<evidence type="ECO:0000256" key="6">
    <source>
        <dbReference type="ARBA" id="ARBA00023136"/>
    </source>
</evidence>
<dbReference type="NCBIfam" id="TIGR04057">
    <property type="entry name" value="SusC_RagA_signa"/>
    <property type="match status" value="1"/>
</dbReference>
<comment type="caution">
    <text evidence="10">The sequence shown here is derived from an EMBL/GenBank/DDBJ whole genome shotgun (WGS) entry which is preliminary data.</text>
</comment>
<dbReference type="Gene3D" id="2.170.130.10">
    <property type="entry name" value="TonB-dependent receptor, plug domain"/>
    <property type="match status" value="1"/>
</dbReference>
<keyword evidence="4 8" id="KW-0812">Transmembrane</keyword>
<comment type="subcellular location">
    <subcellularLocation>
        <location evidence="1 8">Cell outer membrane</location>
        <topology evidence="1 8">Multi-pass membrane protein</topology>
    </subcellularLocation>
</comment>
<keyword evidence="2 8" id="KW-0813">Transport</keyword>
<evidence type="ECO:0000256" key="8">
    <source>
        <dbReference type="PROSITE-ProRule" id="PRU01360"/>
    </source>
</evidence>
<dbReference type="NCBIfam" id="TIGR04056">
    <property type="entry name" value="OMP_RagA_SusC"/>
    <property type="match status" value="1"/>
</dbReference>
<dbReference type="OrthoDB" id="9768177at2"/>
<dbReference type="Gene3D" id="2.60.40.1120">
    <property type="entry name" value="Carboxypeptidase-like, regulatory domain"/>
    <property type="match status" value="1"/>
</dbReference>
<organism evidence="10 11">
    <name type="scientific">Bacteroides stercorirosoris</name>
    <dbReference type="NCBI Taxonomy" id="871324"/>
    <lineage>
        <taxon>Bacteria</taxon>
        <taxon>Pseudomonadati</taxon>
        <taxon>Bacteroidota</taxon>
        <taxon>Bacteroidia</taxon>
        <taxon>Bacteroidales</taxon>
        <taxon>Bacteroidaceae</taxon>
        <taxon>Bacteroides</taxon>
    </lineage>
</organism>
<dbReference type="PANTHER" id="PTHR30069:SF29">
    <property type="entry name" value="HEMOGLOBIN AND HEMOGLOBIN-HAPTOGLOBIN-BINDING PROTEIN 1-RELATED"/>
    <property type="match status" value="1"/>
</dbReference>
<dbReference type="InterPro" id="IPR036942">
    <property type="entry name" value="Beta-barrel_TonB_sf"/>
</dbReference>
<comment type="similarity">
    <text evidence="8">Belongs to the TonB-dependent receptor family.</text>
</comment>
<reference evidence="10 11" key="1">
    <citation type="submission" date="2018-08" db="EMBL/GenBank/DDBJ databases">
        <title>A genome reference for cultivated species of the human gut microbiota.</title>
        <authorList>
            <person name="Zou Y."/>
            <person name="Xue W."/>
            <person name="Luo G."/>
        </authorList>
    </citation>
    <scope>NUCLEOTIDE SEQUENCE [LARGE SCALE GENOMIC DNA]</scope>
    <source>
        <strain evidence="10 11">OF03-9BH</strain>
    </source>
</reference>
<evidence type="ECO:0000256" key="7">
    <source>
        <dbReference type="ARBA" id="ARBA00023237"/>
    </source>
</evidence>
<dbReference type="FunFam" id="2.60.40.1120:FF:000003">
    <property type="entry name" value="Outer membrane protein Omp121"/>
    <property type="match status" value="1"/>
</dbReference>
<dbReference type="InterPro" id="IPR023996">
    <property type="entry name" value="TonB-dep_OMP_SusC/RagA"/>
</dbReference>
<evidence type="ECO:0000313" key="10">
    <source>
        <dbReference type="EMBL" id="RGX79649.1"/>
    </source>
</evidence>
<dbReference type="EMBL" id="QSCF01000008">
    <property type="protein sequence ID" value="RGX79649.1"/>
    <property type="molecule type" value="Genomic_DNA"/>
</dbReference>
<dbReference type="AlphaFoldDB" id="A0A413H7N1"/>
<evidence type="ECO:0000259" key="9">
    <source>
        <dbReference type="SMART" id="SM00965"/>
    </source>
</evidence>
<dbReference type="Pfam" id="PF13715">
    <property type="entry name" value="CarbopepD_reg_2"/>
    <property type="match status" value="1"/>
</dbReference>
<dbReference type="PROSITE" id="PS52016">
    <property type="entry name" value="TONB_DEPENDENT_REC_3"/>
    <property type="match status" value="1"/>
</dbReference>
<evidence type="ECO:0000256" key="4">
    <source>
        <dbReference type="ARBA" id="ARBA00022692"/>
    </source>
</evidence>
<dbReference type="InterPro" id="IPR039426">
    <property type="entry name" value="TonB-dep_rcpt-like"/>
</dbReference>
<keyword evidence="3 8" id="KW-1134">Transmembrane beta strand</keyword>
<protein>
    <submittedName>
        <fullName evidence="10">SusC/RagA family TonB-linked outer membrane protein</fullName>
    </submittedName>
</protein>
<evidence type="ECO:0000256" key="1">
    <source>
        <dbReference type="ARBA" id="ARBA00004571"/>
    </source>
</evidence>
<gene>
    <name evidence="10" type="ORF">DXA68_06910</name>
</gene>
<dbReference type="InterPro" id="IPR023997">
    <property type="entry name" value="TonB-dep_OMP_SusC/RagA_CS"/>
</dbReference>
<keyword evidence="7 8" id="KW-0998">Cell outer membrane</keyword>
<dbReference type="SUPFAM" id="SSF56935">
    <property type="entry name" value="Porins"/>
    <property type="match status" value="1"/>
</dbReference>
<evidence type="ECO:0000256" key="5">
    <source>
        <dbReference type="ARBA" id="ARBA00022729"/>
    </source>
</evidence>
<accession>A0A413H7N1</accession>
<dbReference type="InterPro" id="IPR012910">
    <property type="entry name" value="Plug_dom"/>
</dbReference>
<evidence type="ECO:0000313" key="11">
    <source>
        <dbReference type="Proteomes" id="UP000286075"/>
    </source>
</evidence>
<dbReference type="SUPFAM" id="SSF49464">
    <property type="entry name" value="Carboxypeptidase regulatory domain-like"/>
    <property type="match status" value="1"/>
</dbReference>
<proteinExistence type="inferred from homology"/>
<sequence length="1115" mass="123232">MKNNHSFNALCLKYALNIKLPLTMRISLILLFAVVLQLPAENVYAQRTRTSFSMSNVSVEQVLNRIEETSDYVFLYNNKTIQTSRIVSVSNNSGKIMDILDAIFNGTNVTYTVMDKQIILSTKQIAQQDPQIQVSGIVKDGMGEPLIGVNIKVKGAPSGAITDINGQFTLQVKKDDVLEISYVGYTTKTVKIINDQPLNIILEEDAQSLNEVVVTALGIKRAEKALSYNVQQIKQDEIVRVKDANFVNSLSGKIAGVNINKSSAGVGGAARVVMRGAKSIEGDNNVLYVIDGMPLFNYSRGSDSGIMGEGSAGTEGIADFNPEDIESLSVLAGPSAAALYGSSAANGAILITTKKGKEGKMQISFSSSAEFSRPLMTPKFQNTYGNKPGEYASWGAKLATPSSYDPADDFFNTGTNFINSLTLTTGNEFNQTFASVASTNSKGIVPNNTYDRLNFTIRNTSKLFDGKVQLDLGASYVKQKDNNMISQGQYYNPIVAAYLFPRGEDFEAIKTFETYDTGRNFATQYWPLSDGQFANQNPYWTAYRNLFPNNKSRYMFNAGLTYNILDWLSVAGRVRFDNSYVASERKFYASTYSTFADTQGKYVYDDYKDYQTYADAIVNINKSFGDFNLMANVGYSYSEFGSLKRGYGGNLATLPNGFFINNIASAAGMASEEGGDSKVANVAAFASMELGWRSMLYLTLTGRNDWNSRQVNSKEESFFYPSVGLSAIVSEMVDLPRFISYLKVRGSFTEVGAPIAKSGMTPGTITTPIVGGVLQPTHIYPYSDYKAERTKSYEFGLTARFLNKFNFDFTWYKSNTYNQTFIGELPESSGYKQVYLQAGNVENRGVEMSLGYNDTFGDFSVSSSLTFTKNTNEIKEMVENYEHPLSLEPINVPEVLKDNGRVILKVGGTINDIYANKFLKKDNQGYVNVTDKGEIMLETTDPVYLGKTTPDFTMGWNNSFNYKGFGLSFLVNARFGGVVTSSTQAILDRFGVSQASADARDNGGVMLPNQGRYDAKKYYELIGTGNNDLAGYYTYSATNIRLQELTLSYTFPNSWFNGIARDLTLSFIATNPWMIYCKAPYDPELTPSTSTYGQGNDYFMQPSVRSFGFGVKVKF</sequence>
<dbReference type="Gene3D" id="2.40.170.20">
    <property type="entry name" value="TonB-dependent receptor, beta-barrel domain"/>
    <property type="match status" value="1"/>
</dbReference>
<dbReference type="GO" id="GO:0015344">
    <property type="term" value="F:siderophore uptake transmembrane transporter activity"/>
    <property type="evidence" value="ECO:0007669"/>
    <property type="project" value="TreeGrafter"/>
</dbReference>
<dbReference type="GO" id="GO:0044718">
    <property type="term" value="P:siderophore transmembrane transport"/>
    <property type="evidence" value="ECO:0007669"/>
    <property type="project" value="TreeGrafter"/>
</dbReference>
<name>A0A413H7N1_9BACE</name>
<dbReference type="Proteomes" id="UP000286075">
    <property type="component" value="Unassembled WGS sequence"/>
</dbReference>
<keyword evidence="5" id="KW-0732">Signal</keyword>
<dbReference type="SMART" id="SM00965">
    <property type="entry name" value="STN"/>
    <property type="match status" value="1"/>
</dbReference>
<dbReference type="InterPro" id="IPR037066">
    <property type="entry name" value="Plug_dom_sf"/>
</dbReference>